<proteinExistence type="predicted"/>
<evidence type="ECO:0000313" key="2">
    <source>
        <dbReference type="EMBL" id="KAL2274736.1"/>
    </source>
</evidence>
<dbReference type="EMBL" id="JBAWTH010000150">
    <property type="protein sequence ID" value="KAL2274736.1"/>
    <property type="molecule type" value="Genomic_DNA"/>
</dbReference>
<sequence>MLSDPSCHSNYGPLWFKRNKPPSILTSFPIAVLPVIDAADTFHPSQPFKASPHSPHNPDDPDTHSY</sequence>
<name>A0ABR4DWJ4_9PEZI</name>
<evidence type="ECO:0000313" key="3">
    <source>
        <dbReference type="Proteomes" id="UP001600888"/>
    </source>
</evidence>
<comment type="caution">
    <text evidence="2">The sequence shown here is derived from an EMBL/GenBank/DDBJ whole genome shotgun (WGS) entry which is preliminary data.</text>
</comment>
<gene>
    <name evidence="2" type="ORF">FJTKL_03013</name>
</gene>
<evidence type="ECO:0000256" key="1">
    <source>
        <dbReference type="SAM" id="MobiDB-lite"/>
    </source>
</evidence>
<reference evidence="2 3" key="1">
    <citation type="submission" date="2024-03" db="EMBL/GenBank/DDBJ databases">
        <title>A high-quality draft genome sequence of Diaporthe vaccinii, a causative agent of upright dieback and viscid rot disease in cranberry plants.</title>
        <authorList>
            <person name="Sarrasin M."/>
            <person name="Lang B.F."/>
            <person name="Burger G."/>
        </authorList>
    </citation>
    <scope>NUCLEOTIDE SEQUENCE [LARGE SCALE GENOMIC DNA]</scope>
    <source>
        <strain evidence="2 3">IS7</strain>
    </source>
</reference>
<keyword evidence="3" id="KW-1185">Reference proteome</keyword>
<organism evidence="2 3">
    <name type="scientific">Diaporthe vaccinii</name>
    <dbReference type="NCBI Taxonomy" id="105482"/>
    <lineage>
        <taxon>Eukaryota</taxon>
        <taxon>Fungi</taxon>
        <taxon>Dikarya</taxon>
        <taxon>Ascomycota</taxon>
        <taxon>Pezizomycotina</taxon>
        <taxon>Sordariomycetes</taxon>
        <taxon>Sordariomycetidae</taxon>
        <taxon>Diaporthales</taxon>
        <taxon>Diaporthaceae</taxon>
        <taxon>Diaporthe</taxon>
        <taxon>Diaporthe eres species complex</taxon>
    </lineage>
</organism>
<protein>
    <submittedName>
        <fullName evidence="2">Uncharacterized protein</fullName>
    </submittedName>
</protein>
<feature type="region of interest" description="Disordered" evidence="1">
    <location>
        <begin position="44"/>
        <end position="66"/>
    </location>
</feature>
<dbReference type="Proteomes" id="UP001600888">
    <property type="component" value="Unassembled WGS sequence"/>
</dbReference>
<feature type="compositionally biased region" description="Basic and acidic residues" evidence="1">
    <location>
        <begin position="56"/>
        <end position="66"/>
    </location>
</feature>
<accession>A0ABR4DWJ4</accession>